<evidence type="ECO:0000313" key="2">
    <source>
        <dbReference type="Proteomes" id="UP001148838"/>
    </source>
</evidence>
<organism evidence="1 2">
    <name type="scientific">Periplaneta americana</name>
    <name type="common">American cockroach</name>
    <name type="synonym">Blatta americana</name>
    <dbReference type="NCBI Taxonomy" id="6978"/>
    <lineage>
        <taxon>Eukaryota</taxon>
        <taxon>Metazoa</taxon>
        <taxon>Ecdysozoa</taxon>
        <taxon>Arthropoda</taxon>
        <taxon>Hexapoda</taxon>
        <taxon>Insecta</taxon>
        <taxon>Pterygota</taxon>
        <taxon>Neoptera</taxon>
        <taxon>Polyneoptera</taxon>
        <taxon>Dictyoptera</taxon>
        <taxon>Blattodea</taxon>
        <taxon>Blattoidea</taxon>
        <taxon>Blattidae</taxon>
        <taxon>Blattinae</taxon>
        <taxon>Periplaneta</taxon>
    </lineage>
</organism>
<proteinExistence type="predicted"/>
<comment type="caution">
    <text evidence="1">The sequence shown here is derived from an EMBL/GenBank/DDBJ whole genome shotgun (WGS) entry which is preliminary data.</text>
</comment>
<dbReference type="Proteomes" id="UP001148838">
    <property type="component" value="Unassembled WGS sequence"/>
</dbReference>
<accession>A0ABQ8T4Y1</accession>
<reference evidence="1 2" key="1">
    <citation type="journal article" date="2022" name="Allergy">
        <title>Genome assembly and annotation of Periplaneta americana reveal a comprehensive cockroach allergen profile.</title>
        <authorList>
            <person name="Wang L."/>
            <person name="Xiong Q."/>
            <person name="Saelim N."/>
            <person name="Wang L."/>
            <person name="Nong W."/>
            <person name="Wan A.T."/>
            <person name="Shi M."/>
            <person name="Liu X."/>
            <person name="Cao Q."/>
            <person name="Hui J.H.L."/>
            <person name="Sookrung N."/>
            <person name="Leung T.F."/>
            <person name="Tungtrongchitr A."/>
            <person name="Tsui S.K.W."/>
        </authorList>
    </citation>
    <scope>NUCLEOTIDE SEQUENCE [LARGE SCALE GENOMIC DNA]</scope>
    <source>
        <strain evidence="1">PWHHKU_190912</strain>
    </source>
</reference>
<protein>
    <submittedName>
        <fullName evidence="1">Uncharacterized protein</fullName>
    </submittedName>
</protein>
<name>A0ABQ8T4Y1_PERAM</name>
<keyword evidence="2" id="KW-1185">Reference proteome</keyword>
<evidence type="ECO:0000313" key="1">
    <source>
        <dbReference type="EMBL" id="KAJ4440945.1"/>
    </source>
</evidence>
<dbReference type="EMBL" id="JAJSOF020000015">
    <property type="protein sequence ID" value="KAJ4440945.1"/>
    <property type="molecule type" value="Genomic_DNA"/>
</dbReference>
<gene>
    <name evidence="1" type="ORF">ANN_10794</name>
</gene>
<sequence>MAGLCEGGNEPPGFLKANKCKRSWPKLPLLEWGKYEKEGGNLQFSITKYLIYTVESALGAFERKILRRIIGPVNENGQWEIMYNQEVMEQYRDMDVVTHIKLRRLEWAGHINRMENQRISRKIMEGRIYGKRQIGRPKDRWADAVREDARQVLGVTAWKRTSLDRSDCKRRIEEVKARFGL</sequence>